<keyword evidence="1" id="KW-0472">Membrane</keyword>
<organism evidence="2 3">
    <name type="scientific">Nitrococcus mobilis Nb-231</name>
    <dbReference type="NCBI Taxonomy" id="314278"/>
    <lineage>
        <taxon>Bacteria</taxon>
        <taxon>Pseudomonadati</taxon>
        <taxon>Pseudomonadota</taxon>
        <taxon>Gammaproteobacteria</taxon>
        <taxon>Chromatiales</taxon>
        <taxon>Ectothiorhodospiraceae</taxon>
        <taxon>Nitrococcus</taxon>
    </lineage>
</organism>
<accession>A4BUC0</accession>
<protein>
    <submittedName>
        <fullName evidence="2">Uncharacterized protein</fullName>
    </submittedName>
</protein>
<evidence type="ECO:0000313" key="3">
    <source>
        <dbReference type="Proteomes" id="UP000003374"/>
    </source>
</evidence>
<evidence type="ECO:0000256" key="1">
    <source>
        <dbReference type="SAM" id="Phobius"/>
    </source>
</evidence>
<keyword evidence="3" id="KW-1185">Reference proteome</keyword>
<evidence type="ECO:0000313" key="2">
    <source>
        <dbReference type="EMBL" id="EAR20634.1"/>
    </source>
</evidence>
<dbReference type="HOGENOM" id="CLU_2465888_0_0_6"/>
<dbReference type="AlphaFoldDB" id="A4BUC0"/>
<gene>
    <name evidence="2" type="ORF">NB231_01918</name>
</gene>
<dbReference type="Proteomes" id="UP000003374">
    <property type="component" value="Unassembled WGS sequence"/>
</dbReference>
<keyword evidence="1" id="KW-1133">Transmembrane helix</keyword>
<dbReference type="STRING" id="314278.NB231_01918"/>
<keyword evidence="1" id="KW-0812">Transmembrane</keyword>
<feature type="transmembrane region" description="Helical" evidence="1">
    <location>
        <begin position="6"/>
        <end position="23"/>
    </location>
</feature>
<proteinExistence type="predicted"/>
<comment type="caution">
    <text evidence="2">The sequence shown here is derived from an EMBL/GenBank/DDBJ whole genome shotgun (WGS) entry which is preliminary data.</text>
</comment>
<reference evidence="2 3" key="1">
    <citation type="submission" date="2006-02" db="EMBL/GenBank/DDBJ databases">
        <authorList>
            <person name="Waterbury J."/>
            <person name="Ferriera S."/>
            <person name="Johnson J."/>
            <person name="Kravitz S."/>
            <person name="Halpern A."/>
            <person name="Remington K."/>
            <person name="Beeson K."/>
            <person name="Tran B."/>
            <person name="Rogers Y.-H."/>
            <person name="Friedman R."/>
            <person name="Venter J.C."/>
        </authorList>
    </citation>
    <scope>NUCLEOTIDE SEQUENCE [LARGE SCALE GENOMIC DNA]</scope>
    <source>
        <strain evidence="2 3">Nb-231</strain>
    </source>
</reference>
<sequence>MLELSVGVVLMLAAALVGLFLGTRRSSKTKVTAKNGSVGVGGDANGPIIVTHTRGPAGVQPGWERGLMIVAAVVGMLGFLLTVRSLLS</sequence>
<feature type="transmembrane region" description="Helical" evidence="1">
    <location>
        <begin position="67"/>
        <end position="87"/>
    </location>
</feature>
<dbReference type="EMBL" id="AAOF01000018">
    <property type="protein sequence ID" value="EAR20634.1"/>
    <property type="molecule type" value="Genomic_DNA"/>
</dbReference>
<dbReference type="RefSeq" id="WP_004999285.1">
    <property type="nucleotide sequence ID" value="NZ_CH672427.1"/>
</dbReference>
<name>A4BUC0_9GAMM</name>